<evidence type="ECO:0000313" key="2">
    <source>
        <dbReference type="Proteomes" id="UP000813444"/>
    </source>
</evidence>
<reference evidence="1" key="1">
    <citation type="journal article" date="2021" name="Nat. Commun.">
        <title>Genetic determinants of endophytism in the Arabidopsis root mycobiome.</title>
        <authorList>
            <person name="Mesny F."/>
            <person name="Miyauchi S."/>
            <person name="Thiergart T."/>
            <person name="Pickel B."/>
            <person name="Atanasova L."/>
            <person name="Karlsson M."/>
            <person name="Huettel B."/>
            <person name="Barry K.W."/>
            <person name="Haridas S."/>
            <person name="Chen C."/>
            <person name="Bauer D."/>
            <person name="Andreopoulos W."/>
            <person name="Pangilinan J."/>
            <person name="LaButti K."/>
            <person name="Riley R."/>
            <person name="Lipzen A."/>
            <person name="Clum A."/>
            <person name="Drula E."/>
            <person name="Henrissat B."/>
            <person name="Kohler A."/>
            <person name="Grigoriev I.V."/>
            <person name="Martin F.M."/>
            <person name="Hacquard S."/>
        </authorList>
    </citation>
    <scope>NUCLEOTIDE SEQUENCE</scope>
    <source>
        <strain evidence="1">MPI-CAGE-CH-0235</strain>
    </source>
</reference>
<name>A0A8K0WLW1_9HYPO</name>
<dbReference type="OrthoDB" id="5102742at2759"/>
<dbReference type="AlphaFoldDB" id="A0A8K0WLW1"/>
<protein>
    <submittedName>
        <fullName evidence="1">Uncharacterized protein</fullName>
    </submittedName>
</protein>
<gene>
    <name evidence="1" type="ORF">B0I35DRAFT_444179</name>
</gene>
<dbReference type="PANTHER" id="PTHR33099">
    <property type="entry name" value="FE2OG DIOXYGENASE DOMAIN-CONTAINING PROTEIN"/>
    <property type="match status" value="1"/>
</dbReference>
<proteinExistence type="predicted"/>
<organism evidence="1 2">
    <name type="scientific">Stachybotrys elegans</name>
    <dbReference type="NCBI Taxonomy" id="80388"/>
    <lineage>
        <taxon>Eukaryota</taxon>
        <taxon>Fungi</taxon>
        <taxon>Dikarya</taxon>
        <taxon>Ascomycota</taxon>
        <taxon>Pezizomycotina</taxon>
        <taxon>Sordariomycetes</taxon>
        <taxon>Hypocreomycetidae</taxon>
        <taxon>Hypocreales</taxon>
        <taxon>Stachybotryaceae</taxon>
        <taxon>Stachybotrys</taxon>
    </lineage>
</organism>
<sequence>MRSHDRQRQYELRRRVLHGFEQITSPGSPAFMGRLEGSVNPRLSVEGVGLVDVSLTESGARQLIAEASQAPYGRGSETLVDTAVRNTWELDARQFVFLNPQ</sequence>
<keyword evidence="2" id="KW-1185">Reference proteome</keyword>
<evidence type="ECO:0000313" key="1">
    <source>
        <dbReference type="EMBL" id="KAH7305224.1"/>
    </source>
</evidence>
<dbReference type="EMBL" id="JAGPNK010000019">
    <property type="protein sequence ID" value="KAH7305224.1"/>
    <property type="molecule type" value="Genomic_DNA"/>
</dbReference>
<accession>A0A8K0WLW1</accession>
<dbReference type="PANTHER" id="PTHR33099:SF7">
    <property type="entry name" value="MYND-TYPE DOMAIN-CONTAINING PROTEIN"/>
    <property type="match status" value="1"/>
</dbReference>
<dbReference type="Proteomes" id="UP000813444">
    <property type="component" value="Unassembled WGS sequence"/>
</dbReference>
<comment type="caution">
    <text evidence="1">The sequence shown here is derived from an EMBL/GenBank/DDBJ whole genome shotgun (WGS) entry which is preliminary data.</text>
</comment>